<proteinExistence type="predicted"/>
<dbReference type="Proteomes" id="UP000236220">
    <property type="component" value="Unassembled WGS sequence"/>
</dbReference>
<gene>
    <name evidence="2" type="ORF">Lysil_0487</name>
</gene>
<protein>
    <submittedName>
        <fullName evidence="2">Nucleoside 2-deoxyribosyltransferase</fullName>
    </submittedName>
</protein>
<dbReference type="SUPFAM" id="SSF52309">
    <property type="entry name" value="N-(deoxy)ribosyltransferase-like"/>
    <property type="match status" value="1"/>
</dbReference>
<dbReference type="AlphaFoldDB" id="A0A2K1Q1D2"/>
<accession>A0A2K1Q1D2</accession>
<reference evidence="2 3" key="1">
    <citation type="submission" date="2017-08" db="EMBL/GenBank/DDBJ databases">
        <title>Lysobacter sylvestris genome.</title>
        <authorList>
            <person name="Zhang D.-C."/>
            <person name="Albuquerque L."/>
            <person name="Franca L."/>
            <person name="Froufe H.J.C."/>
            <person name="Barroso C."/>
            <person name="Egas C."/>
            <person name="Da Costa M."/>
            <person name="Margesin R."/>
        </authorList>
    </citation>
    <scope>NUCLEOTIDE SEQUENCE [LARGE SCALE GENOMIC DNA]</scope>
    <source>
        <strain evidence="2 3">AM20-91</strain>
    </source>
</reference>
<dbReference type="GO" id="GO:0016740">
    <property type="term" value="F:transferase activity"/>
    <property type="evidence" value="ECO:0007669"/>
    <property type="project" value="UniProtKB-KW"/>
</dbReference>
<keyword evidence="2" id="KW-0808">Transferase</keyword>
<feature type="domain" description="Carbohydrate kinase PfkB" evidence="1">
    <location>
        <begin position="132"/>
        <end position="238"/>
    </location>
</feature>
<evidence type="ECO:0000313" key="3">
    <source>
        <dbReference type="Proteomes" id="UP000236220"/>
    </source>
</evidence>
<dbReference type="InterPro" id="IPR007710">
    <property type="entry name" value="Nucleoside_deoxyribTrfase"/>
</dbReference>
<dbReference type="Gene3D" id="3.40.50.450">
    <property type="match status" value="1"/>
</dbReference>
<evidence type="ECO:0000313" key="2">
    <source>
        <dbReference type="EMBL" id="PNS08858.1"/>
    </source>
</evidence>
<dbReference type="InterPro" id="IPR011611">
    <property type="entry name" value="PfkB_dom"/>
</dbReference>
<keyword evidence="3" id="KW-1185">Reference proteome</keyword>
<dbReference type="Pfam" id="PF05014">
    <property type="entry name" value="Nuc_deoxyrib_tr"/>
    <property type="match status" value="1"/>
</dbReference>
<dbReference type="SUPFAM" id="SSF53613">
    <property type="entry name" value="Ribokinase-like"/>
    <property type="match status" value="1"/>
</dbReference>
<dbReference type="InterPro" id="IPR029056">
    <property type="entry name" value="Ribokinase-like"/>
</dbReference>
<dbReference type="Gene3D" id="3.40.1190.20">
    <property type="match status" value="1"/>
</dbReference>
<sequence length="390" mass="43013">MRPNWDEFYGSAGRAVSAVAKLGGQAALHCYLTPTAKDVIDARKTAEGFVVRDSVTIENISFYYEHGLARPKFWRPTSQLSPLQVKDDLVLRYGMLESTAVVNADYAVFDPQNVDMPESFHHNGSTANHLALVLNRYEARALLRAAESLPLDQVAQQLAQQERAEVVVIKCGPQGALVWHSGKATQVPAYETTKVWKIGSGDQFAANFAYAWMEERRDPVEAADRASRATAFYCQHLGFPTAAELDNYKPDPILVSGDYKNGVRRKVYLAGPFFTLGELWVVDQARRSLLDMGLDVFSPYHDVGPGDAADVVPKDIEGIRDCDLLLAIMDGSDAGTVFEVGFAYRDGKPVIVYAENETAENCKMMVGSGCFMRQDFVSAIYKTGWVAASL</sequence>
<dbReference type="EMBL" id="NPZB01000001">
    <property type="protein sequence ID" value="PNS08858.1"/>
    <property type="molecule type" value="Genomic_DNA"/>
</dbReference>
<organism evidence="2 3">
    <name type="scientific">Solilutibacter silvestris</name>
    <dbReference type="NCBI Taxonomy" id="1645665"/>
    <lineage>
        <taxon>Bacteria</taxon>
        <taxon>Pseudomonadati</taxon>
        <taxon>Pseudomonadota</taxon>
        <taxon>Gammaproteobacteria</taxon>
        <taxon>Lysobacterales</taxon>
        <taxon>Lysobacteraceae</taxon>
        <taxon>Solilutibacter</taxon>
    </lineage>
</organism>
<dbReference type="Pfam" id="PF00294">
    <property type="entry name" value="PfkB"/>
    <property type="match status" value="1"/>
</dbReference>
<evidence type="ECO:0000259" key="1">
    <source>
        <dbReference type="Pfam" id="PF00294"/>
    </source>
</evidence>
<name>A0A2K1Q1D2_9GAMM</name>
<comment type="caution">
    <text evidence="2">The sequence shown here is derived from an EMBL/GenBank/DDBJ whole genome shotgun (WGS) entry which is preliminary data.</text>
</comment>